<dbReference type="InterPro" id="IPR020892">
    <property type="entry name" value="Cyclophilin-type_PPIase_CS"/>
</dbReference>
<proteinExistence type="inferred from homology"/>
<reference evidence="6 7" key="1">
    <citation type="submission" date="2024-09" db="EMBL/GenBank/DDBJ databases">
        <authorList>
            <person name="Sun Q."/>
            <person name="Mori K."/>
        </authorList>
    </citation>
    <scope>NUCLEOTIDE SEQUENCE [LARGE SCALE GENOMIC DNA]</scope>
    <source>
        <strain evidence="6 7">CCM 8677</strain>
    </source>
</reference>
<evidence type="ECO:0000256" key="1">
    <source>
        <dbReference type="ARBA" id="ARBA00007365"/>
    </source>
</evidence>
<organism evidence="6 7">
    <name type="scientific">Undibacterium danionis</name>
    <dbReference type="NCBI Taxonomy" id="1812100"/>
    <lineage>
        <taxon>Bacteria</taxon>
        <taxon>Pseudomonadati</taxon>
        <taxon>Pseudomonadota</taxon>
        <taxon>Betaproteobacteria</taxon>
        <taxon>Burkholderiales</taxon>
        <taxon>Oxalobacteraceae</taxon>
        <taxon>Undibacterium</taxon>
    </lineage>
</organism>
<accession>A0ABV6ICE6</accession>
<evidence type="ECO:0000313" key="6">
    <source>
        <dbReference type="EMBL" id="MFC0349487.1"/>
    </source>
</evidence>
<dbReference type="PROSITE" id="PS50072">
    <property type="entry name" value="CSA_PPIASE_2"/>
    <property type="match status" value="1"/>
</dbReference>
<dbReference type="PANTHER" id="PTHR45625:SF4">
    <property type="entry name" value="PEPTIDYLPROLYL ISOMERASE DOMAIN AND WD REPEAT-CONTAINING PROTEIN 1"/>
    <property type="match status" value="1"/>
</dbReference>
<dbReference type="SUPFAM" id="SSF50891">
    <property type="entry name" value="Cyclophilin-like"/>
    <property type="match status" value="1"/>
</dbReference>
<dbReference type="CDD" id="cd00317">
    <property type="entry name" value="cyclophilin"/>
    <property type="match status" value="1"/>
</dbReference>
<evidence type="ECO:0000256" key="2">
    <source>
        <dbReference type="ARBA" id="ARBA00023110"/>
    </source>
</evidence>
<dbReference type="InterPro" id="IPR029000">
    <property type="entry name" value="Cyclophilin-like_dom_sf"/>
</dbReference>
<comment type="similarity">
    <text evidence="1 4">Belongs to the cyclophilin-type PPIase family.</text>
</comment>
<name>A0ABV6ICE6_9BURK</name>
<dbReference type="GO" id="GO:0003755">
    <property type="term" value="F:peptidyl-prolyl cis-trans isomerase activity"/>
    <property type="evidence" value="ECO:0007669"/>
    <property type="project" value="UniProtKB-EC"/>
</dbReference>
<dbReference type="EMBL" id="JBHLXJ010000007">
    <property type="protein sequence ID" value="MFC0349487.1"/>
    <property type="molecule type" value="Genomic_DNA"/>
</dbReference>
<comment type="catalytic activity">
    <reaction evidence="4">
        <text>[protein]-peptidylproline (omega=180) = [protein]-peptidylproline (omega=0)</text>
        <dbReference type="Rhea" id="RHEA:16237"/>
        <dbReference type="Rhea" id="RHEA-COMP:10747"/>
        <dbReference type="Rhea" id="RHEA-COMP:10748"/>
        <dbReference type="ChEBI" id="CHEBI:83833"/>
        <dbReference type="ChEBI" id="CHEBI:83834"/>
        <dbReference type="EC" id="5.2.1.8"/>
    </reaction>
</comment>
<gene>
    <name evidence="6" type="ORF">ACFFJH_06690</name>
</gene>
<keyword evidence="2 4" id="KW-0697">Rotamase</keyword>
<dbReference type="EC" id="5.2.1.8" evidence="4"/>
<dbReference type="InterPro" id="IPR044666">
    <property type="entry name" value="Cyclophilin_A-like"/>
</dbReference>
<dbReference type="RefSeq" id="WP_390211133.1">
    <property type="nucleotide sequence ID" value="NZ_JBHLXJ010000007.1"/>
</dbReference>
<keyword evidence="3 4" id="KW-0413">Isomerase</keyword>
<comment type="function">
    <text evidence="4">PPIases accelerate the folding of proteins. It catalyzes the cis-trans isomerization of proline imidic peptide bonds in oligopeptides.</text>
</comment>
<comment type="caution">
    <text evidence="6">The sequence shown here is derived from an EMBL/GenBank/DDBJ whole genome shotgun (WGS) entry which is preliminary data.</text>
</comment>
<sequence>MTQLKAIMQTSKGTINLNLFADQTPVTCANFVNLAQRGYYDGLNFHRVINDFMIQGGCPDGTGMGGPGYRFKDECTSELRHDKAGILSMANAGPGTNGSQFFITHGPTPHLNGKHTVFGVVVSADDQKVVNSIVKGDVIEKLTIEGDATELLASQAENLAKWNEVLDSRAA</sequence>
<evidence type="ECO:0000313" key="7">
    <source>
        <dbReference type="Proteomes" id="UP001589844"/>
    </source>
</evidence>
<dbReference type="PRINTS" id="PR00153">
    <property type="entry name" value="CSAPPISMRASE"/>
</dbReference>
<dbReference type="Gene3D" id="2.40.100.10">
    <property type="entry name" value="Cyclophilin-like"/>
    <property type="match status" value="1"/>
</dbReference>
<feature type="domain" description="PPIase cyclophilin-type" evidence="5">
    <location>
        <begin position="13"/>
        <end position="133"/>
    </location>
</feature>
<dbReference type="Pfam" id="PF00160">
    <property type="entry name" value="Pro_isomerase"/>
    <property type="match status" value="1"/>
</dbReference>
<evidence type="ECO:0000256" key="4">
    <source>
        <dbReference type="RuleBase" id="RU363019"/>
    </source>
</evidence>
<protein>
    <recommendedName>
        <fullName evidence="4">Peptidyl-prolyl cis-trans isomerase</fullName>
        <shortName evidence="4">PPIase</shortName>
        <ecNumber evidence="4">5.2.1.8</ecNumber>
    </recommendedName>
</protein>
<dbReference type="InterPro" id="IPR002130">
    <property type="entry name" value="Cyclophilin-type_PPIase_dom"/>
</dbReference>
<dbReference type="Proteomes" id="UP001589844">
    <property type="component" value="Unassembled WGS sequence"/>
</dbReference>
<dbReference type="PROSITE" id="PS00170">
    <property type="entry name" value="CSA_PPIASE_1"/>
    <property type="match status" value="1"/>
</dbReference>
<evidence type="ECO:0000259" key="5">
    <source>
        <dbReference type="PROSITE" id="PS50072"/>
    </source>
</evidence>
<keyword evidence="7" id="KW-1185">Reference proteome</keyword>
<evidence type="ECO:0000256" key="3">
    <source>
        <dbReference type="ARBA" id="ARBA00023235"/>
    </source>
</evidence>
<dbReference type="PANTHER" id="PTHR45625">
    <property type="entry name" value="PEPTIDYL-PROLYL CIS-TRANS ISOMERASE-RELATED"/>
    <property type="match status" value="1"/>
</dbReference>